<evidence type="ECO:0000259" key="7">
    <source>
        <dbReference type="PROSITE" id="PS50887"/>
    </source>
</evidence>
<feature type="domain" description="GGDEF" evidence="7">
    <location>
        <begin position="325"/>
        <end position="457"/>
    </location>
</feature>
<keyword evidence="4 5" id="KW-0472">Membrane</keyword>
<dbReference type="PROSITE" id="PS50839">
    <property type="entry name" value="CHASE"/>
    <property type="match status" value="1"/>
</dbReference>
<dbReference type="PANTHER" id="PTHR46663">
    <property type="entry name" value="DIGUANYLATE CYCLASE DGCT-RELATED"/>
    <property type="match status" value="1"/>
</dbReference>
<dbReference type="eggNOG" id="COG3452">
    <property type="taxonomic scope" value="Bacteria"/>
</dbReference>
<dbReference type="PANTHER" id="PTHR46663:SF2">
    <property type="entry name" value="GGDEF DOMAIN-CONTAINING PROTEIN"/>
    <property type="match status" value="1"/>
</dbReference>
<evidence type="ECO:0000313" key="9">
    <source>
        <dbReference type="Proteomes" id="UP000028252"/>
    </source>
</evidence>
<dbReference type="PATRIC" id="fig|1232683.4.peg.3576"/>
<dbReference type="InterPro" id="IPR043128">
    <property type="entry name" value="Rev_trsase/Diguanyl_cyclase"/>
</dbReference>
<dbReference type="OrthoDB" id="9812260at2"/>
<dbReference type="GO" id="GO:0016020">
    <property type="term" value="C:membrane"/>
    <property type="evidence" value="ECO:0007669"/>
    <property type="project" value="UniProtKB-SubCell"/>
</dbReference>
<dbReference type="Pfam" id="PF03924">
    <property type="entry name" value="CHASE"/>
    <property type="match status" value="1"/>
</dbReference>
<evidence type="ECO:0000256" key="5">
    <source>
        <dbReference type="SAM" id="Phobius"/>
    </source>
</evidence>
<dbReference type="Pfam" id="PF00990">
    <property type="entry name" value="GGDEF"/>
    <property type="match status" value="1"/>
</dbReference>
<dbReference type="EMBL" id="JMQN01000057">
    <property type="protein sequence ID" value="KEA61975.1"/>
    <property type="molecule type" value="Genomic_DNA"/>
</dbReference>
<comment type="caution">
    <text evidence="8">The sequence shown here is derived from an EMBL/GenBank/DDBJ whole genome shotgun (WGS) entry which is preliminary data.</text>
</comment>
<dbReference type="eggNOG" id="COG2199">
    <property type="taxonomic scope" value="Bacteria"/>
</dbReference>
<comment type="subcellular location">
    <subcellularLocation>
        <location evidence="1">Membrane</location>
    </subcellularLocation>
</comment>
<sequence length="457" mass="50288">MNYSQRRHRLIPYAVIALLILVGVGITESLQKVVTDRTFQLQRTEAFGVISQLRAQLESEINSVLYLSSGLISYVTVQPRNDPEQWKALAAEIVRGTEHVRNIGLAPDNVISFVYPLHGNEAALGLDYRKNEKQWPAVKKAIDSGGMVLAGPLKLVQGGLGLIARTPIFTHPEGVEGSRYWGLSSVVLDADSLFRSSGIQNDVSGYVIAIKGRDGAGESGDMVFGSADIYDQAIAKMRISFPNGHWIIAAKPNATSGAFWMGQYVARIVGYSFLIVLTVLLIILVRLYHASEGEAMHDHLTGLPNRRLMIERINQLAGLHERTDISFALYFIDLNKFKEINDNLGHSAGDAVLIEVGRRLKNIVRSSDTVARTGGDEFMVLQPGVKSVTAAESVIGKIERALAEPFQYMFSPVEISAAIGVAIYPNDSDTVDKLIMIADDRMYDRKAEQKQKVGFVE</sequence>
<accession>A0A081FTX0</accession>
<name>A0A081FTX0_9GAMM</name>
<evidence type="ECO:0000256" key="1">
    <source>
        <dbReference type="ARBA" id="ARBA00004370"/>
    </source>
</evidence>
<dbReference type="AlphaFoldDB" id="A0A081FTX0"/>
<dbReference type="GO" id="GO:0003824">
    <property type="term" value="F:catalytic activity"/>
    <property type="evidence" value="ECO:0007669"/>
    <property type="project" value="UniProtKB-ARBA"/>
</dbReference>
<dbReference type="GO" id="GO:0007165">
    <property type="term" value="P:signal transduction"/>
    <property type="evidence" value="ECO:0007669"/>
    <property type="project" value="UniProtKB-ARBA"/>
</dbReference>
<keyword evidence="9" id="KW-1185">Reference proteome</keyword>
<dbReference type="Gene3D" id="3.30.450.350">
    <property type="entry name" value="CHASE domain"/>
    <property type="match status" value="1"/>
</dbReference>
<keyword evidence="3 5" id="KW-1133">Transmembrane helix</keyword>
<evidence type="ECO:0000256" key="2">
    <source>
        <dbReference type="ARBA" id="ARBA00022692"/>
    </source>
</evidence>
<dbReference type="InterPro" id="IPR052163">
    <property type="entry name" value="DGC-Regulatory_Protein"/>
</dbReference>
<dbReference type="Proteomes" id="UP000028252">
    <property type="component" value="Unassembled WGS sequence"/>
</dbReference>
<dbReference type="NCBIfam" id="TIGR00254">
    <property type="entry name" value="GGDEF"/>
    <property type="match status" value="1"/>
</dbReference>
<dbReference type="RefSeq" id="WP_051693102.1">
    <property type="nucleotide sequence ID" value="NZ_JMQN01000057.1"/>
</dbReference>
<dbReference type="InterPro" id="IPR042240">
    <property type="entry name" value="CHASE_sf"/>
</dbReference>
<reference evidence="8 9" key="1">
    <citation type="submission" date="2014-04" db="EMBL/GenBank/DDBJ databases">
        <title>Marinobacterium kochiensis sp. nov., isolated from sediment sample collected from Kochi backwaters in Kerala, India.</title>
        <authorList>
            <person name="Singh A."/>
            <person name="Pinnaka A.K."/>
        </authorList>
    </citation>
    <scope>NUCLEOTIDE SEQUENCE [LARGE SCALE GENOMIC DNA]</scope>
    <source>
        <strain evidence="8 9">AK27</strain>
    </source>
</reference>
<evidence type="ECO:0000313" key="8">
    <source>
        <dbReference type="EMBL" id="KEA61975.1"/>
    </source>
</evidence>
<dbReference type="CDD" id="cd01949">
    <property type="entry name" value="GGDEF"/>
    <property type="match status" value="1"/>
</dbReference>
<dbReference type="STRING" id="1232683.ADIMK_3636"/>
<dbReference type="InterPro" id="IPR000160">
    <property type="entry name" value="GGDEF_dom"/>
</dbReference>
<evidence type="ECO:0000256" key="3">
    <source>
        <dbReference type="ARBA" id="ARBA00022989"/>
    </source>
</evidence>
<dbReference type="InterPro" id="IPR006189">
    <property type="entry name" value="CHASE_dom"/>
</dbReference>
<feature type="domain" description="CHASE" evidence="6">
    <location>
        <begin position="110"/>
        <end position="249"/>
    </location>
</feature>
<keyword evidence="2 5" id="KW-0812">Transmembrane</keyword>
<dbReference type="Gene3D" id="3.30.70.270">
    <property type="match status" value="1"/>
</dbReference>
<organism evidence="8 9">
    <name type="scientific">Marinobacterium lacunae</name>
    <dbReference type="NCBI Taxonomy" id="1232683"/>
    <lineage>
        <taxon>Bacteria</taxon>
        <taxon>Pseudomonadati</taxon>
        <taxon>Pseudomonadota</taxon>
        <taxon>Gammaproteobacteria</taxon>
        <taxon>Oceanospirillales</taxon>
        <taxon>Oceanospirillaceae</taxon>
        <taxon>Marinobacterium</taxon>
    </lineage>
</organism>
<dbReference type="SUPFAM" id="SSF55073">
    <property type="entry name" value="Nucleotide cyclase"/>
    <property type="match status" value="1"/>
</dbReference>
<gene>
    <name evidence="8" type="ORF">ADIMK_3636</name>
</gene>
<dbReference type="PROSITE" id="PS50887">
    <property type="entry name" value="GGDEF"/>
    <property type="match status" value="1"/>
</dbReference>
<protein>
    <submittedName>
        <fullName evidence="8">Diguanylate cyclase</fullName>
    </submittedName>
</protein>
<evidence type="ECO:0000256" key="4">
    <source>
        <dbReference type="ARBA" id="ARBA00023136"/>
    </source>
</evidence>
<feature type="transmembrane region" description="Helical" evidence="5">
    <location>
        <begin position="268"/>
        <end position="288"/>
    </location>
</feature>
<proteinExistence type="predicted"/>
<dbReference type="InterPro" id="IPR029787">
    <property type="entry name" value="Nucleotide_cyclase"/>
</dbReference>
<dbReference type="SMART" id="SM01079">
    <property type="entry name" value="CHASE"/>
    <property type="match status" value="1"/>
</dbReference>
<evidence type="ECO:0000259" key="6">
    <source>
        <dbReference type="PROSITE" id="PS50839"/>
    </source>
</evidence>
<dbReference type="SMART" id="SM00267">
    <property type="entry name" value="GGDEF"/>
    <property type="match status" value="1"/>
</dbReference>